<evidence type="ECO:0000313" key="4">
    <source>
        <dbReference type="EMBL" id="CAE6495756.1"/>
    </source>
</evidence>
<dbReference type="EMBL" id="CAJMXA010003442">
    <property type="protein sequence ID" value="CAE6495756.1"/>
    <property type="molecule type" value="Genomic_DNA"/>
</dbReference>
<keyword evidence="2" id="KW-0812">Transmembrane</keyword>
<evidence type="ECO:0000256" key="2">
    <source>
        <dbReference type="SAM" id="Phobius"/>
    </source>
</evidence>
<feature type="compositionally biased region" description="Basic and acidic residues" evidence="1">
    <location>
        <begin position="15"/>
        <end position="25"/>
    </location>
</feature>
<organism evidence="4 5">
    <name type="scientific">Rhizoctonia solani</name>
    <dbReference type="NCBI Taxonomy" id="456999"/>
    <lineage>
        <taxon>Eukaryota</taxon>
        <taxon>Fungi</taxon>
        <taxon>Dikarya</taxon>
        <taxon>Basidiomycota</taxon>
        <taxon>Agaricomycotina</taxon>
        <taxon>Agaricomycetes</taxon>
        <taxon>Cantharellales</taxon>
        <taxon>Ceratobasidiaceae</taxon>
        <taxon>Rhizoctonia</taxon>
    </lineage>
</organism>
<gene>
    <name evidence="4" type="ORF">RDB_LOCUS106152</name>
</gene>
<feature type="domain" description="DUF6535" evidence="3">
    <location>
        <begin position="38"/>
        <end position="76"/>
    </location>
</feature>
<dbReference type="InterPro" id="IPR045338">
    <property type="entry name" value="DUF6535"/>
</dbReference>
<dbReference type="Pfam" id="PF20153">
    <property type="entry name" value="DUF6535"/>
    <property type="match status" value="1"/>
</dbReference>
<proteinExistence type="predicted"/>
<feature type="transmembrane region" description="Helical" evidence="2">
    <location>
        <begin position="62"/>
        <end position="81"/>
    </location>
</feature>
<feature type="compositionally biased region" description="Low complexity" evidence="1">
    <location>
        <begin position="1"/>
        <end position="11"/>
    </location>
</feature>
<dbReference type="Proteomes" id="UP000663853">
    <property type="component" value="Unassembled WGS sequence"/>
</dbReference>
<dbReference type="AlphaFoldDB" id="A0A8H3HAG6"/>
<name>A0A8H3HAG6_9AGAM</name>
<keyword evidence="2" id="KW-1133">Transmembrane helix</keyword>
<keyword evidence="2" id="KW-0472">Membrane</keyword>
<comment type="caution">
    <text evidence="4">The sequence shown here is derived from an EMBL/GenBank/DDBJ whole genome shotgun (WGS) entry which is preliminary data.</text>
</comment>
<evidence type="ECO:0000256" key="1">
    <source>
        <dbReference type="SAM" id="MobiDB-lite"/>
    </source>
</evidence>
<reference evidence="4" key="1">
    <citation type="submission" date="2021-01" db="EMBL/GenBank/DDBJ databases">
        <authorList>
            <person name="Kaushik A."/>
        </authorList>
    </citation>
    <scope>NUCLEOTIDE SEQUENCE</scope>
    <source>
        <strain evidence="4">AG6-10EEA</strain>
    </source>
</reference>
<evidence type="ECO:0000313" key="5">
    <source>
        <dbReference type="Proteomes" id="UP000663853"/>
    </source>
</evidence>
<evidence type="ECO:0000259" key="3">
    <source>
        <dbReference type="Pfam" id="PF20153"/>
    </source>
</evidence>
<protein>
    <recommendedName>
        <fullName evidence="3">DUF6535 domain-containing protein</fullName>
    </recommendedName>
</protein>
<feature type="region of interest" description="Disordered" evidence="1">
    <location>
        <begin position="1"/>
        <end position="25"/>
    </location>
</feature>
<sequence>MTTQETTNETTYRQSSDEWSKLNPDERGAELAREARVWKVYVGETDKWDAELIEGWDKSMDVLLVFAALFSAISTASACHFSGSNHYRYE</sequence>
<accession>A0A8H3HAG6</accession>